<dbReference type="EMBL" id="BAER01000015">
    <property type="protein sequence ID" value="GAC31286.1"/>
    <property type="molecule type" value="Genomic_DNA"/>
</dbReference>
<comment type="caution">
    <text evidence="1">The sequence shown here is derived from an EMBL/GenBank/DDBJ whole genome shotgun (WGS) entry which is preliminary data.</text>
</comment>
<reference evidence="2" key="1">
    <citation type="journal article" date="2014" name="Environ. Microbiol.">
        <title>Comparative genomics of the marine bacterial genus Glaciecola reveals the high degree of genomic diversity and genomic characteristic for cold adaptation.</title>
        <authorList>
            <person name="Qin Q.L."/>
            <person name="Xie B.B."/>
            <person name="Yu Y."/>
            <person name="Shu Y.L."/>
            <person name="Rong J.C."/>
            <person name="Zhang Y.J."/>
            <person name="Zhao D.L."/>
            <person name="Chen X.L."/>
            <person name="Zhang X.Y."/>
            <person name="Chen B."/>
            <person name="Zhou B.C."/>
            <person name="Zhang Y.Z."/>
        </authorList>
    </citation>
    <scope>NUCLEOTIDE SEQUENCE [LARGE SCALE GENOMIC DNA]</scope>
    <source>
        <strain evidence="2">LMG 21857</strain>
    </source>
</reference>
<accession>K6Z526</accession>
<protein>
    <recommendedName>
        <fullName evidence="3">Transposase</fullName>
    </recommendedName>
</protein>
<dbReference type="Proteomes" id="UP000006322">
    <property type="component" value="Unassembled WGS sequence"/>
</dbReference>
<evidence type="ECO:0008006" key="3">
    <source>
        <dbReference type="Google" id="ProtNLM"/>
    </source>
</evidence>
<gene>
    <name evidence="1" type="ORF">GPLA_0367</name>
</gene>
<dbReference type="AlphaFoldDB" id="K6Z526"/>
<name>K6Z526_9ALTE</name>
<evidence type="ECO:0000313" key="2">
    <source>
        <dbReference type="Proteomes" id="UP000006322"/>
    </source>
</evidence>
<keyword evidence="2" id="KW-1185">Reference proteome</keyword>
<organism evidence="1 2">
    <name type="scientific">Paraglaciecola polaris LMG 21857</name>
    <dbReference type="NCBI Taxonomy" id="1129793"/>
    <lineage>
        <taxon>Bacteria</taxon>
        <taxon>Pseudomonadati</taxon>
        <taxon>Pseudomonadota</taxon>
        <taxon>Gammaproteobacteria</taxon>
        <taxon>Alteromonadales</taxon>
        <taxon>Alteromonadaceae</taxon>
        <taxon>Paraglaciecola</taxon>
    </lineage>
</organism>
<sequence length="50" mass="5910">MGVIILFLQGIQDEQHIYPTAFAFKKSADRFIYSLLIFNSKIECFNRLIR</sequence>
<evidence type="ECO:0000313" key="1">
    <source>
        <dbReference type="EMBL" id="GAC31286.1"/>
    </source>
</evidence>
<proteinExistence type="predicted"/>